<evidence type="ECO:0000259" key="4">
    <source>
        <dbReference type="Pfam" id="PF00724"/>
    </source>
</evidence>
<organism evidence="5 6">
    <name type="scientific">Sphagnum troendelagicum</name>
    <dbReference type="NCBI Taxonomy" id="128251"/>
    <lineage>
        <taxon>Eukaryota</taxon>
        <taxon>Viridiplantae</taxon>
        <taxon>Streptophyta</taxon>
        <taxon>Embryophyta</taxon>
        <taxon>Bryophyta</taxon>
        <taxon>Sphagnophytina</taxon>
        <taxon>Sphagnopsida</taxon>
        <taxon>Sphagnales</taxon>
        <taxon>Sphagnaceae</taxon>
        <taxon>Sphagnum</taxon>
    </lineage>
</organism>
<name>A0ABP0URG9_9BRYO</name>
<dbReference type="Pfam" id="PF00724">
    <property type="entry name" value="Oxidored_FMN"/>
    <property type="match status" value="1"/>
</dbReference>
<evidence type="ECO:0000313" key="5">
    <source>
        <dbReference type="EMBL" id="CAK9228339.1"/>
    </source>
</evidence>
<protein>
    <recommendedName>
        <fullName evidence="4">NADH:flavin oxidoreductase/NADH oxidase N-terminal domain-containing protein</fullName>
    </recommendedName>
</protein>
<sequence>MPEKCRIDGVDIHGAHGYSIDQFLKDGVSDRSDKYGGSVENRCRFALEVTDVVTKEIGLWSGRADAVVYGRLFLANRDLLKRFALHAPLKKYKRESFYIQDPVIGYTDYPSLDDANAAADVKAT</sequence>
<dbReference type="InterPro" id="IPR013785">
    <property type="entry name" value="Aldolase_TIM"/>
</dbReference>
<dbReference type="EMBL" id="OZ019898">
    <property type="protein sequence ID" value="CAK9228339.1"/>
    <property type="molecule type" value="Genomic_DNA"/>
</dbReference>
<dbReference type="SUPFAM" id="SSF51395">
    <property type="entry name" value="FMN-linked oxidoreductases"/>
    <property type="match status" value="1"/>
</dbReference>
<dbReference type="PANTHER" id="PTHR22893">
    <property type="entry name" value="NADH OXIDOREDUCTASE-RELATED"/>
    <property type="match status" value="1"/>
</dbReference>
<reference evidence="5" key="1">
    <citation type="submission" date="2024-02" db="EMBL/GenBank/DDBJ databases">
        <authorList>
            <consortium name="ELIXIR-Norway"/>
            <consortium name="Elixir Norway"/>
        </authorList>
    </citation>
    <scope>NUCLEOTIDE SEQUENCE</scope>
</reference>
<comment type="cofactor">
    <cofactor evidence="1">
        <name>FMN</name>
        <dbReference type="ChEBI" id="CHEBI:58210"/>
    </cofactor>
</comment>
<evidence type="ECO:0000256" key="1">
    <source>
        <dbReference type="ARBA" id="ARBA00001917"/>
    </source>
</evidence>
<accession>A0ABP0URG9</accession>
<keyword evidence="3" id="KW-0288">FMN</keyword>
<comment type="similarity">
    <text evidence="2">Belongs to the NADH:flavin oxidoreductase/NADH oxidase family.</text>
</comment>
<gene>
    <name evidence="5" type="ORF">CSSPTR1EN2_LOCUS18979</name>
</gene>
<dbReference type="InterPro" id="IPR045247">
    <property type="entry name" value="Oye-like"/>
</dbReference>
<feature type="domain" description="NADH:flavin oxidoreductase/NADH oxidase N-terminal" evidence="4">
    <location>
        <begin position="4"/>
        <end position="58"/>
    </location>
</feature>
<keyword evidence="3" id="KW-0285">Flavoprotein</keyword>
<evidence type="ECO:0000256" key="3">
    <source>
        <dbReference type="ARBA" id="ARBA00022643"/>
    </source>
</evidence>
<dbReference type="Proteomes" id="UP001497512">
    <property type="component" value="Chromosome 6"/>
</dbReference>
<proteinExistence type="inferred from homology"/>
<evidence type="ECO:0000256" key="2">
    <source>
        <dbReference type="ARBA" id="ARBA00005979"/>
    </source>
</evidence>
<dbReference type="Gene3D" id="3.20.20.70">
    <property type="entry name" value="Aldolase class I"/>
    <property type="match status" value="2"/>
</dbReference>
<dbReference type="InterPro" id="IPR001155">
    <property type="entry name" value="OxRdtase_FMN_N"/>
</dbReference>
<evidence type="ECO:0000313" key="6">
    <source>
        <dbReference type="Proteomes" id="UP001497512"/>
    </source>
</evidence>
<dbReference type="PANTHER" id="PTHR22893:SF91">
    <property type="entry name" value="NADPH DEHYDROGENASE 2-RELATED"/>
    <property type="match status" value="1"/>
</dbReference>
<keyword evidence="6" id="KW-1185">Reference proteome</keyword>